<protein>
    <submittedName>
        <fullName evidence="1">Uncharacterized protein</fullName>
    </submittedName>
</protein>
<sequence>MAPSSGGNFLWMKIINGMSKVGKMGVLKRETAKRILKRTAICKSPFVAQCLKQFLKIPHQDRVIANYALIEDVDPSEVLWDMHGMYITREELSCLNGDRWVNGVRFRLLTFWLLLKKLGRFGRSKIQLWHLHDVVMTSAILAVLNGRTKRRHVPAHSGMRIIFGTKTIEILMMNTIQNMSILCLPRNWCQYCIRYYTPFFCMQWTSLFPV</sequence>
<evidence type="ECO:0000313" key="2">
    <source>
        <dbReference type="Proteomes" id="UP001227230"/>
    </source>
</evidence>
<reference evidence="1 2" key="1">
    <citation type="journal article" date="2023" name="Hortic Res">
        <title>The complete reference genome for grapevine (Vitis vinifera L.) genetics and breeding.</title>
        <authorList>
            <person name="Shi X."/>
            <person name="Cao S."/>
            <person name="Wang X."/>
            <person name="Huang S."/>
            <person name="Wang Y."/>
            <person name="Liu Z."/>
            <person name="Liu W."/>
            <person name="Leng X."/>
            <person name="Peng Y."/>
            <person name="Wang N."/>
            <person name="Wang Y."/>
            <person name="Ma Z."/>
            <person name="Xu X."/>
            <person name="Zhang F."/>
            <person name="Xue H."/>
            <person name="Zhong H."/>
            <person name="Wang Y."/>
            <person name="Zhang K."/>
            <person name="Velt A."/>
            <person name="Avia K."/>
            <person name="Holtgrawe D."/>
            <person name="Grimplet J."/>
            <person name="Matus J.T."/>
            <person name="Ware D."/>
            <person name="Wu X."/>
            <person name="Wang H."/>
            <person name="Liu C."/>
            <person name="Fang Y."/>
            <person name="Rustenholz C."/>
            <person name="Cheng Z."/>
            <person name="Xiao H."/>
            <person name="Zhou Y."/>
        </authorList>
    </citation>
    <scope>NUCLEOTIDE SEQUENCE [LARGE SCALE GENOMIC DNA]</scope>
    <source>
        <strain evidence="2">cv. Pinot noir / PN40024</strain>
        <tissue evidence="1">Leaf</tissue>
    </source>
</reference>
<dbReference type="SUPFAM" id="SSF54001">
    <property type="entry name" value="Cysteine proteinases"/>
    <property type="match status" value="1"/>
</dbReference>
<dbReference type="EMBL" id="CP126650">
    <property type="protein sequence ID" value="WJZ84239.1"/>
    <property type="molecule type" value="Genomic_DNA"/>
</dbReference>
<dbReference type="InterPro" id="IPR038765">
    <property type="entry name" value="Papain-like_cys_pep_sf"/>
</dbReference>
<proteinExistence type="predicted"/>
<keyword evidence="2" id="KW-1185">Reference proteome</keyword>
<name>A0ABY9BN74_VITVI</name>
<accession>A0ABY9BN74</accession>
<organism evidence="1 2">
    <name type="scientific">Vitis vinifera</name>
    <name type="common">Grape</name>
    <dbReference type="NCBI Taxonomy" id="29760"/>
    <lineage>
        <taxon>Eukaryota</taxon>
        <taxon>Viridiplantae</taxon>
        <taxon>Streptophyta</taxon>
        <taxon>Embryophyta</taxon>
        <taxon>Tracheophyta</taxon>
        <taxon>Spermatophyta</taxon>
        <taxon>Magnoliopsida</taxon>
        <taxon>eudicotyledons</taxon>
        <taxon>Gunneridae</taxon>
        <taxon>Pentapetalae</taxon>
        <taxon>rosids</taxon>
        <taxon>Vitales</taxon>
        <taxon>Vitaceae</taxon>
        <taxon>Viteae</taxon>
        <taxon>Vitis</taxon>
    </lineage>
</organism>
<dbReference type="Proteomes" id="UP001227230">
    <property type="component" value="Chromosome 3"/>
</dbReference>
<gene>
    <name evidence="1" type="ORF">VitviT2T_003853</name>
</gene>
<evidence type="ECO:0000313" key="1">
    <source>
        <dbReference type="EMBL" id="WJZ84239.1"/>
    </source>
</evidence>